<proteinExistence type="predicted"/>
<keyword evidence="1" id="KW-0472">Membrane</keyword>
<reference evidence="2" key="2">
    <citation type="journal article" date="2014" name="Science">
        <title>Marine tubeworm metamorphosis induced by arrays of bacterial phage tail-like structures.</title>
        <authorList>
            <person name="Shikuma N.J."/>
            <person name="Pilhofer M."/>
            <person name="Weiss G.L."/>
            <person name="Hadfield M.G."/>
            <person name="Jensen G.J."/>
            <person name="Newman D.K."/>
        </authorList>
    </citation>
    <scope>NUCLEOTIDE SEQUENCE</scope>
    <source>
        <strain evidence="2">HI1</strain>
    </source>
</reference>
<keyword evidence="1" id="KW-1133">Transmembrane helix</keyword>
<feature type="transmembrane region" description="Helical" evidence="1">
    <location>
        <begin position="15"/>
        <end position="38"/>
    </location>
</feature>
<dbReference type="AlphaFoldDB" id="A0A023PYM4"/>
<name>A0A023PYM4_9GAMM</name>
<protein>
    <submittedName>
        <fullName evidence="2">Uncharacterized protein</fullName>
    </submittedName>
</protein>
<keyword evidence="1" id="KW-0812">Transmembrane</keyword>
<organism evidence="2">
    <name type="scientific">Pseudoalteromonas luteoviolacea</name>
    <dbReference type="NCBI Taxonomy" id="43657"/>
    <lineage>
        <taxon>Bacteria</taxon>
        <taxon>Pseudomonadati</taxon>
        <taxon>Pseudomonadota</taxon>
        <taxon>Gammaproteobacteria</taxon>
        <taxon>Alteromonadales</taxon>
        <taxon>Pseudoalteromonadaceae</taxon>
        <taxon>Pseudoalteromonas</taxon>
    </lineage>
</organism>
<sequence>MNLILFSIHLEVNEFVWIFIGELIVIELYKMMLWQYYFI</sequence>
<reference evidence="2" key="1">
    <citation type="journal article" date="2012" name="Sci. Rep.">
        <title>Recruitment in the sea: bacterial genes required for inducing larval settlement in a polychaete worm.</title>
        <authorList>
            <person name="Huang Y."/>
            <person name="Callahan S."/>
            <person name="Hadfield M.G."/>
        </authorList>
    </citation>
    <scope>NUCLEOTIDE SEQUENCE</scope>
    <source>
        <strain evidence="2">HI1</strain>
    </source>
</reference>
<accession>A0A023PYM4</accession>
<evidence type="ECO:0000256" key="1">
    <source>
        <dbReference type="SAM" id="Phobius"/>
    </source>
</evidence>
<evidence type="ECO:0000313" key="2">
    <source>
        <dbReference type="EMBL" id="AHX39684.1"/>
    </source>
</evidence>
<dbReference type="EMBL" id="KF724687">
    <property type="protein sequence ID" value="AHX39684.1"/>
    <property type="molecule type" value="Genomic_DNA"/>
</dbReference>